<comment type="caution">
    <text evidence="1">The sequence shown here is derived from an EMBL/GenBank/DDBJ whole genome shotgun (WGS) entry which is preliminary data.</text>
</comment>
<proteinExistence type="predicted"/>
<dbReference type="AlphaFoldDB" id="A0AAP0LZQ4"/>
<evidence type="ECO:0000313" key="1">
    <source>
        <dbReference type="EMBL" id="KAK9192866.1"/>
    </source>
</evidence>
<reference evidence="1 2" key="1">
    <citation type="submission" date="2024-05" db="EMBL/GenBank/DDBJ databases">
        <title>Haplotype-resolved chromosome-level genome assembly of Huyou (Citrus changshanensis).</title>
        <authorList>
            <person name="Miao C."/>
            <person name="Chen W."/>
            <person name="Wu Y."/>
            <person name="Wang L."/>
            <person name="Zhao S."/>
            <person name="Grierson D."/>
            <person name="Xu C."/>
            <person name="Chen K."/>
        </authorList>
    </citation>
    <scope>NUCLEOTIDE SEQUENCE [LARGE SCALE GENOMIC DNA]</scope>
    <source>
        <strain evidence="1">01-14</strain>
        <tissue evidence="1">Leaf</tissue>
    </source>
</reference>
<dbReference type="EMBL" id="JBCGBO010000006">
    <property type="protein sequence ID" value="KAK9192866.1"/>
    <property type="molecule type" value="Genomic_DNA"/>
</dbReference>
<gene>
    <name evidence="1" type="ORF">WN944_003559</name>
</gene>
<sequence length="79" mass="8356">MASTVQNCQIIHAYLASDDIGSNSPKGYQSDIAHITCIRGGRQGIPTGTAVKSCSNYNAGRFRALSLAHPQFDSQSASL</sequence>
<protein>
    <submittedName>
        <fullName evidence="1">Uncharacterized protein</fullName>
    </submittedName>
</protein>
<accession>A0AAP0LZQ4</accession>
<organism evidence="1 2">
    <name type="scientific">Citrus x changshan-huyou</name>
    <dbReference type="NCBI Taxonomy" id="2935761"/>
    <lineage>
        <taxon>Eukaryota</taxon>
        <taxon>Viridiplantae</taxon>
        <taxon>Streptophyta</taxon>
        <taxon>Embryophyta</taxon>
        <taxon>Tracheophyta</taxon>
        <taxon>Spermatophyta</taxon>
        <taxon>Magnoliopsida</taxon>
        <taxon>eudicotyledons</taxon>
        <taxon>Gunneridae</taxon>
        <taxon>Pentapetalae</taxon>
        <taxon>rosids</taxon>
        <taxon>malvids</taxon>
        <taxon>Sapindales</taxon>
        <taxon>Rutaceae</taxon>
        <taxon>Aurantioideae</taxon>
        <taxon>Citrus</taxon>
    </lineage>
</organism>
<evidence type="ECO:0000313" key="2">
    <source>
        <dbReference type="Proteomes" id="UP001428341"/>
    </source>
</evidence>
<name>A0AAP0LZQ4_9ROSI</name>
<keyword evidence="2" id="KW-1185">Reference proteome</keyword>
<dbReference type="Proteomes" id="UP001428341">
    <property type="component" value="Unassembled WGS sequence"/>
</dbReference>